<name>A0A7C9NVC7_9BACT</name>
<dbReference type="AlphaFoldDB" id="A0A7C9NVC7"/>
<accession>A0A7C9NVC7</accession>
<organism evidence="2">
    <name type="scientific">Muribaculaceae bacterium Z82</name>
    <dbReference type="NCBI Taxonomy" id="2304548"/>
    <lineage>
        <taxon>Bacteria</taxon>
        <taxon>Pseudomonadati</taxon>
        <taxon>Bacteroidota</taxon>
        <taxon>Bacteroidia</taxon>
        <taxon>Bacteroidales</taxon>
        <taxon>Muribaculaceae</taxon>
    </lineage>
</organism>
<dbReference type="EMBL" id="QWKH01000148">
    <property type="protein sequence ID" value="NBI35532.1"/>
    <property type="molecule type" value="Genomic_DNA"/>
</dbReference>
<protein>
    <submittedName>
        <fullName evidence="2">Uncharacterized protein</fullName>
    </submittedName>
</protein>
<evidence type="ECO:0000256" key="1">
    <source>
        <dbReference type="SAM" id="SignalP"/>
    </source>
</evidence>
<sequence length="173" mass="17466">MSARPAVQTGRAVAAFAAVALLVASVPAVQGVVGAADAGGSRACGAPSVFGGETEEMRASLRDLVLGSDESRWPTGDVPTWLAEASPSARSAREVASDAALGLTGFVLSGDAREVCAQLSCELRDSGWEASPGADGCQATLRREPSAQGDGPSWASVACAQIGNEVSVVVCYR</sequence>
<gene>
    <name evidence="2" type="ORF">D1639_10940</name>
</gene>
<reference evidence="2" key="1">
    <citation type="submission" date="2018-08" db="EMBL/GenBank/DDBJ databases">
        <title>Murine metabolic-syndrome-specific gut microbial biobank.</title>
        <authorList>
            <person name="Liu C."/>
        </authorList>
    </citation>
    <scope>NUCLEOTIDE SEQUENCE [LARGE SCALE GENOMIC DNA]</scope>
    <source>
        <strain evidence="2">Z82</strain>
    </source>
</reference>
<proteinExistence type="predicted"/>
<comment type="caution">
    <text evidence="2">The sequence shown here is derived from an EMBL/GenBank/DDBJ whole genome shotgun (WGS) entry which is preliminary data.</text>
</comment>
<keyword evidence="1" id="KW-0732">Signal</keyword>
<feature type="chain" id="PRO_5028951666" evidence="1">
    <location>
        <begin position="29"/>
        <end position="173"/>
    </location>
</feature>
<feature type="signal peptide" evidence="1">
    <location>
        <begin position="1"/>
        <end position="28"/>
    </location>
</feature>
<evidence type="ECO:0000313" key="2">
    <source>
        <dbReference type="EMBL" id="NBI35532.1"/>
    </source>
</evidence>